<proteinExistence type="predicted"/>
<keyword evidence="2 4" id="KW-0418">Kinase</keyword>
<keyword evidence="1 4" id="KW-0808">Transferase</keyword>
<dbReference type="Gene3D" id="3.40.1190.20">
    <property type="match status" value="1"/>
</dbReference>
<dbReference type="EMBL" id="CADCTC010000253">
    <property type="protein sequence ID" value="CAA9291697.1"/>
    <property type="molecule type" value="Genomic_DNA"/>
</dbReference>
<evidence type="ECO:0000256" key="2">
    <source>
        <dbReference type="ARBA" id="ARBA00022777"/>
    </source>
</evidence>
<evidence type="ECO:0000313" key="4">
    <source>
        <dbReference type="EMBL" id="CAA9291697.1"/>
    </source>
</evidence>
<dbReference type="PROSITE" id="PS00584">
    <property type="entry name" value="PFKB_KINASES_2"/>
    <property type="match status" value="1"/>
</dbReference>
<dbReference type="PANTHER" id="PTHR42774">
    <property type="entry name" value="PHOSPHOTRANSFERASE SYSTEM TRANSPORT PROTEIN"/>
    <property type="match status" value="1"/>
</dbReference>
<dbReference type="SUPFAM" id="SSF53613">
    <property type="entry name" value="Ribokinase-like"/>
    <property type="match status" value="1"/>
</dbReference>
<reference evidence="4" key="1">
    <citation type="submission" date="2020-02" db="EMBL/GenBank/DDBJ databases">
        <authorList>
            <person name="Meier V. D."/>
        </authorList>
    </citation>
    <scope>NUCLEOTIDE SEQUENCE</scope>
    <source>
        <strain evidence="4">AVDCRST_MAG77</strain>
    </source>
</reference>
<gene>
    <name evidence="4" type="ORF">AVDCRST_MAG77-5202</name>
</gene>
<organism evidence="4">
    <name type="scientific">uncultured Chloroflexota bacterium</name>
    <dbReference type="NCBI Taxonomy" id="166587"/>
    <lineage>
        <taxon>Bacteria</taxon>
        <taxon>Bacillati</taxon>
        <taxon>Chloroflexota</taxon>
        <taxon>environmental samples</taxon>
    </lineage>
</organism>
<sequence>MPGLDIVGLGFCCTDELLLLSEIPPAEGRATIRRRDRQGGGMVSTAMAAAARLGGRAGFLGAVGDDWRGRWILEDFRRNGVDVSRLVVRPGATSHETVVLVDERSGARSFLTDRGNAKEIQPNEVDREYVTQARYLHLSDASPVALLAAEWAHAAGAEVGFDGTHFHPMMWPILPQVDYLIVSRFFASEFATHIAGHGLGRAAADFAGLSVQDPHVASTHPETEAPALTGEELLGPARGLREAGSRVVIVTEGERGSWCTAPEGEFHVPAYQVDAVDTTGAGDVFHGAFLYALARGWDLRRSLEVASATAALKCRALGGRAGIPTLEAVLSLVDGRA</sequence>
<dbReference type="PANTHER" id="PTHR42774:SF3">
    <property type="entry name" value="KETOHEXOKINASE"/>
    <property type="match status" value="1"/>
</dbReference>
<dbReference type="EC" id="2.7.1.15" evidence="4"/>
<protein>
    <submittedName>
        <fullName evidence="4">Ribokinase</fullName>
        <ecNumber evidence="4">2.7.1.15</ecNumber>
    </submittedName>
</protein>
<evidence type="ECO:0000256" key="1">
    <source>
        <dbReference type="ARBA" id="ARBA00022679"/>
    </source>
</evidence>
<dbReference type="InterPro" id="IPR002173">
    <property type="entry name" value="Carboh/pur_kinase_PfkB_CS"/>
</dbReference>
<name>A0A6J4K073_9CHLR</name>
<feature type="domain" description="Carbohydrate kinase PfkB" evidence="3">
    <location>
        <begin position="33"/>
        <end position="148"/>
    </location>
</feature>
<dbReference type="GO" id="GO:0004747">
    <property type="term" value="F:ribokinase activity"/>
    <property type="evidence" value="ECO:0007669"/>
    <property type="project" value="UniProtKB-EC"/>
</dbReference>
<evidence type="ECO:0000259" key="3">
    <source>
        <dbReference type="Pfam" id="PF00294"/>
    </source>
</evidence>
<feature type="domain" description="Carbohydrate kinase PfkB" evidence="3">
    <location>
        <begin position="224"/>
        <end position="325"/>
    </location>
</feature>
<dbReference type="Pfam" id="PF00294">
    <property type="entry name" value="PfkB"/>
    <property type="match status" value="2"/>
</dbReference>
<dbReference type="InterPro" id="IPR029056">
    <property type="entry name" value="Ribokinase-like"/>
</dbReference>
<accession>A0A6J4K073</accession>
<dbReference type="AlphaFoldDB" id="A0A6J4K073"/>
<dbReference type="InterPro" id="IPR052562">
    <property type="entry name" value="Ketohexokinase-related"/>
</dbReference>
<dbReference type="InterPro" id="IPR011611">
    <property type="entry name" value="PfkB_dom"/>
</dbReference>